<dbReference type="AlphaFoldDB" id="A0A6J4PKN7"/>
<evidence type="ECO:0000313" key="2">
    <source>
        <dbReference type="EMBL" id="CAA9418663.1"/>
    </source>
</evidence>
<proteinExistence type="predicted"/>
<sequence>MPVASVVKVWIPALLALTALASSCDPTRLGMALDAAPGESPQEVALALQGTWLREYEQDGVRARRVLTLGPNHLFRESVRAVDARGAVLEQEHEGNWFYDGTNLKRKYTSMDGKPPSRLRPPFVTVQIAFESRNAFLGTDNLRGHQVRYRRVPPETRP</sequence>
<reference evidence="2" key="1">
    <citation type="submission" date="2020-02" db="EMBL/GenBank/DDBJ databases">
        <authorList>
            <person name="Meier V. D."/>
        </authorList>
    </citation>
    <scope>NUCLEOTIDE SEQUENCE</scope>
    <source>
        <strain evidence="2">AVDCRST_MAG51</strain>
    </source>
</reference>
<protein>
    <recommendedName>
        <fullName evidence="3">Lipoprotein</fullName>
    </recommendedName>
</protein>
<gene>
    <name evidence="2" type="ORF">AVDCRST_MAG51-1868</name>
</gene>
<feature type="signal peptide" evidence="1">
    <location>
        <begin position="1"/>
        <end position="21"/>
    </location>
</feature>
<accession>A0A6J4PKN7</accession>
<evidence type="ECO:0000256" key="1">
    <source>
        <dbReference type="SAM" id="SignalP"/>
    </source>
</evidence>
<dbReference type="EMBL" id="CADCUX010000393">
    <property type="protein sequence ID" value="CAA9418663.1"/>
    <property type="molecule type" value="Genomic_DNA"/>
</dbReference>
<name>A0A6J4PKN7_9BURK</name>
<keyword evidence="1" id="KW-0732">Signal</keyword>
<evidence type="ECO:0008006" key="3">
    <source>
        <dbReference type="Google" id="ProtNLM"/>
    </source>
</evidence>
<organism evidence="2">
    <name type="scientific">uncultured Ramlibacter sp</name>
    <dbReference type="NCBI Taxonomy" id="260755"/>
    <lineage>
        <taxon>Bacteria</taxon>
        <taxon>Pseudomonadati</taxon>
        <taxon>Pseudomonadota</taxon>
        <taxon>Betaproteobacteria</taxon>
        <taxon>Burkholderiales</taxon>
        <taxon>Comamonadaceae</taxon>
        <taxon>Ramlibacter</taxon>
        <taxon>environmental samples</taxon>
    </lineage>
</organism>
<feature type="chain" id="PRO_5026911894" description="Lipoprotein" evidence="1">
    <location>
        <begin position="22"/>
        <end position="158"/>
    </location>
</feature>